<gene>
    <name evidence="5" type="ORF">CLAFUR5_04704</name>
</gene>
<evidence type="ECO:0000256" key="2">
    <source>
        <dbReference type="SAM" id="MobiDB-lite"/>
    </source>
</evidence>
<dbReference type="OrthoDB" id="5101370at2759"/>
<dbReference type="EMBL" id="CP090166">
    <property type="protein sequence ID" value="UJO16175.1"/>
    <property type="molecule type" value="Genomic_DNA"/>
</dbReference>
<keyword evidence="3" id="KW-0472">Membrane</keyword>
<sequence>MARRMAAAAALAGSVAAQLTPNAYIEFVPTSSSESVSYTTITVDTCDSAMPETMVTVIGTTSVTYCPQCESAPTHAPTSKKPGHTTVYETEYISLCPTGTVPVTYTVTESCEEETPTWTPGHDHIPPGFTTTVKQCTKGCDGGSPETPVPVTITEPCDCEATSGTPLPPKPTGTPVSQIPDGQIQAPGPSPTGPKPPAETSPADEPCDGTSCGGSGDGNVPPKPSDDTPVRPPYPTTTHAECPGPECNAHATGTMPAPAPTTPGSPEIPAYDGAASSLKICGLLSVVAVFVGGMAVFL</sequence>
<reference evidence="5" key="2">
    <citation type="journal article" date="2022" name="Microb. Genom.">
        <title>A chromosome-scale genome assembly of the tomato pathogen Cladosporium fulvum reveals a compartmentalized genome architecture and the presence of a dispensable chromosome.</title>
        <authorList>
            <person name="Zaccaron A.Z."/>
            <person name="Chen L.H."/>
            <person name="Samaras A."/>
            <person name="Stergiopoulos I."/>
        </authorList>
    </citation>
    <scope>NUCLEOTIDE SEQUENCE</scope>
    <source>
        <strain evidence="5">Race5_Kim</strain>
    </source>
</reference>
<feature type="compositionally biased region" description="Pro residues" evidence="2">
    <location>
        <begin position="188"/>
        <end position="199"/>
    </location>
</feature>
<dbReference type="Proteomes" id="UP000756132">
    <property type="component" value="Chromosome 4"/>
</dbReference>
<evidence type="ECO:0000313" key="5">
    <source>
        <dbReference type="EMBL" id="UJO16175.1"/>
    </source>
</evidence>
<dbReference type="KEGG" id="ffu:CLAFUR5_04704"/>
<dbReference type="GeneID" id="71984582"/>
<feature type="transmembrane region" description="Helical" evidence="3">
    <location>
        <begin position="277"/>
        <end position="297"/>
    </location>
</feature>
<evidence type="ECO:0000256" key="4">
    <source>
        <dbReference type="SAM" id="SignalP"/>
    </source>
</evidence>
<evidence type="ECO:0000256" key="1">
    <source>
        <dbReference type="ARBA" id="ARBA00022729"/>
    </source>
</evidence>
<dbReference type="GO" id="GO:0005199">
    <property type="term" value="F:structural constituent of cell wall"/>
    <property type="evidence" value="ECO:0007669"/>
    <property type="project" value="InterPro"/>
</dbReference>
<feature type="region of interest" description="Disordered" evidence="2">
    <location>
        <begin position="162"/>
        <end position="263"/>
    </location>
</feature>
<dbReference type="AlphaFoldDB" id="A0A9Q8LET5"/>
<name>A0A9Q8LET5_PASFU</name>
<proteinExistence type="predicted"/>
<keyword evidence="3" id="KW-0812">Transmembrane</keyword>
<accession>A0A9Q8LET5</accession>
<dbReference type="OMA" id="YTITEGC"/>
<reference evidence="5" key="1">
    <citation type="submission" date="2021-12" db="EMBL/GenBank/DDBJ databases">
        <authorList>
            <person name="Zaccaron A."/>
            <person name="Stergiopoulos I."/>
        </authorList>
    </citation>
    <scope>NUCLEOTIDE SEQUENCE</scope>
    <source>
        <strain evidence="5">Race5_Kim</strain>
    </source>
</reference>
<keyword evidence="3" id="KW-1133">Transmembrane helix</keyword>
<feature type="signal peptide" evidence="4">
    <location>
        <begin position="1"/>
        <end position="17"/>
    </location>
</feature>
<protein>
    <submittedName>
        <fullName evidence="5">Uncharacterized protein</fullName>
    </submittedName>
</protein>
<dbReference type="Pfam" id="PF00399">
    <property type="entry name" value="PIR"/>
    <property type="match status" value="1"/>
</dbReference>
<dbReference type="RefSeq" id="XP_047760541.1">
    <property type="nucleotide sequence ID" value="XM_047903852.1"/>
</dbReference>
<dbReference type="InterPro" id="IPR000420">
    <property type="entry name" value="Yeast_PIR_rpt"/>
</dbReference>
<evidence type="ECO:0000256" key="3">
    <source>
        <dbReference type="SAM" id="Phobius"/>
    </source>
</evidence>
<organism evidence="5 6">
    <name type="scientific">Passalora fulva</name>
    <name type="common">Tomato leaf mold</name>
    <name type="synonym">Cladosporium fulvum</name>
    <dbReference type="NCBI Taxonomy" id="5499"/>
    <lineage>
        <taxon>Eukaryota</taxon>
        <taxon>Fungi</taxon>
        <taxon>Dikarya</taxon>
        <taxon>Ascomycota</taxon>
        <taxon>Pezizomycotina</taxon>
        <taxon>Dothideomycetes</taxon>
        <taxon>Dothideomycetidae</taxon>
        <taxon>Mycosphaerellales</taxon>
        <taxon>Mycosphaerellaceae</taxon>
        <taxon>Fulvia</taxon>
    </lineage>
</organism>
<keyword evidence="6" id="KW-1185">Reference proteome</keyword>
<feature type="chain" id="PRO_5040250341" evidence="4">
    <location>
        <begin position="18"/>
        <end position="298"/>
    </location>
</feature>
<evidence type="ECO:0000313" key="6">
    <source>
        <dbReference type="Proteomes" id="UP000756132"/>
    </source>
</evidence>
<keyword evidence="1 4" id="KW-0732">Signal</keyword>